<organism evidence="2 3">
    <name type="scientific">Penicillium canariense</name>
    <dbReference type="NCBI Taxonomy" id="189055"/>
    <lineage>
        <taxon>Eukaryota</taxon>
        <taxon>Fungi</taxon>
        <taxon>Dikarya</taxon>
        <taxon>Ascomycota</taxon>
        <taxon>Pezizomycotina</taxon>
        <taxon>Eurotiomycetes</taxon>
        <taxon>Eurotiomycetidae</taxon>
        <taxon>Eurotiales</taxon>
        <taxon>Aspergillaceae</taxon>
        <taxon>Penicillium</taxon>
    </lineage>
</organism>
<name>A0A9W9HUF3_9EURO</name>
<dbReference type="Proteomes" id="UP001149163">
    <property type="component" value="Unassembled WGS sequence"/>
</dbReference>
<dbReference type="GeneID" id="81430022"/>
<comment type="caution">
    <text evidence="2">The sequence shown here is derived from an EMBL/GenBank/DDBJ whole genome shotgun (WGS) entry which is preliminary data.</text>
</comment>
<dbReference type="EMBL" id="JAPQKN010000006">
    <property type="protein sequence ID" value="KAJ5157622.1"/>
    <property type="molecule type" value="Genomic_DNA"/>
</dbReference>
<gene>
    <name evidence="2" type="ORF">N7482_008722</name>
</gene>
<feature type="compositionally biased region" description="Basic and acidic residues" evidence="1">
    <location>
        <begin position="190"/>
        <end position="201"/>
    </location>
</feature>
<evidence type="ECO:0000313" key="3">
    <source>
        <dbReference type="Proteomes" id="UP001149163"/>
    </source>
</evidence>
<evidence type="ECO:0000256" key="1">
    <source>
        <dbReference type="SAM" id="MobiDB-lite"/>
    </source>
</evidence>
<evidence type="ECO:0000313" key="2">
    <source>
        <dbReference type="EMBL" id="KAJ5157622.1"/>
    </source>
</evidence>
<keyword evidence="3" id="KW-1185">Reference proteome</keyword>
<proteinExistence type="predicted"/>
<feature type="region of interest" description="Disordered" evidence="1">
    <location>
        <begin position="29"/>
        <end position="71"/>
    </location>
</feature>
<dbReference type="OrthoDB" id="4156665at2759"/>
<sequence>MPSSHFPLQRRSSCDSICSESVSVESVESIEMSSSSTSSCPSAQPSPPPYRTSSASQQPAVEPLPSTNRIKKRKFHSDFEDTLHNLARPLLPFVNNDTGAIHPEFPRTPCAFNLLTSDQLDSLARHYHQVWPAQPPTNTYPHRVRPWVGAPDESCIDLATKRQRFGHFIGMPGYLEFSNSALPIPQPMDAEGRSKRRKEEN</sequence>
<reference evidence="2" key="1">
    <citation type="submission" date="2022-11" db="EMBL/GenBank/DDBJ databases">
        <authorList>
            <person name="Petersen C."/>
        </authorList>
    </citation>
    <scope>NUCLEOTIDE SEQUENCE</scope>
    <source>
        <strain evidence="2">IBT 26290</strain>
    </source>
</reference>
<feature type="compositionally biased region" description="Low complexity" evidence="1">
    <location>
        <begin position="29"/>
        <end position="43"/>
    </location>
</feature>
<feature type="region of interest" description="Disordered" evidence="1">
    <location>
        <begin position="180"/>
        <end position="201"/>
    </location>
</feature>
<accession>A0A9W9HUF3</accession>
<protein>
    <submittedName>
        <fullName evidence="2">Uncharacterized protein</fullName>
    </submittedName>
</protein>
<reference evidence="2" key="2">
    <citation type="journal article" date="2023" name="IMA Fungus">
        <title>Comparative genomic study of the Penicillium genus elucidates a diverse pangenome and 15 lateral gene transfer events.</title>
        <authorList>
            <person name="Petersen C."/>
            <person name="Sorensen T."/>
            <person name="Nielsen M.R."/>
            <person name="Sondergaard T.E."/>
            <person name="Sorensen J.L."/>
            <person name="Fitzpatrick D.A."/>
            <person name="Frisvad J.C."/>
            <person name="Nielsen K.L."/>
        </authorList>
    </citation>
    <scope>NUCLEOTIDE SEQUENCE</scope>
    <source>
        <strain evidence="2">IBT 26290</strain>
    </source>
</reference>
<dbReference type="RefSeq" id="XP_056540611.1">
    <property type="nucleotide sequence ID" value="XM_056690846.1"/>
</dbReference>
<dbReference type="AlphaFoldDB" id="A0A9W9HUF3"/>